<evidence type="ECO:0000313" key="3">
    <source>
        <dbReference type="Proteomes" id="UP000541444"/>
    </source>
</evidence>
<dbReference type="AlphaFoldDB" id="A0A7J7L7H7"/>
<dbReference type="PANTHER" id="PTHR12320:SF83">
    <property type="entry name" value="PROTEIN PHOSPHATASE 2C 55-RELATED"/>
    <property type="match status" value="1"/>
</dbReference>
<organism evidence="2 3">
    <name type="scientific">Kingdonia uniflora</name>
    <dbReference type="NCBI Taxonomy" id="39325"/>
    <lineage>
        <taxon>Eukaryota</taxon>
        <taxon>Viridiplantae</taxon>
        <taxon>Streptophyta</taxon>
        <taxon>Embryophyta</taxon>
        <taxon>Tracheophyta</taxon>
        <taxon>Spermatophyta</taxon>
        <taxon>Magnoliopsida</taxon>
        <taxon>Ranunculales</taxon>
        <taxon>Circaeasteraceae</taxon>
        <taxon>Kingdonia</taxon>
    </lineage>
</organism>
<comment type="similarity">
    <text evidence="1">Belongs to the PP2C family.</text>
</comment>
<dbReference type="EC" id="3.1.3.16" evidence="1"/>
<comment type="catalytic activity">
    <reaction evidence="1">
        <text>O-phospho-L-seryl-[protein] + H2O = L-seryl-[protein] + phosphate</text>
        <dbReference type="Rhea" id="RHEA:20629"/>
        <dbReference type="Rhea" id="RHEA-COMP:9863"/>
        <dbReference type="Rhea" id="RHEA-COMP:11604"/>
        <dbReference type="ChEBI" id="CHEBI:15377"/>
        <dbReference type="ChEBI" id="CHEBI:29999"/>
        <dbReference type="ChEBI" id="CHEBI:43474"/>
        <dbReference type="ChEBI" id="CHEBI:83421"/>
        <dbReference type="EC" id="3.1.3.16"/>
    </reaction>
</comment>
<accession>A0A7J7L7H7</accession>
<comment type="cofactor">
    <cofactor evidence="1">
        <name>Mn(2+)</name>
        <dbReference type="ChEBI" id="CHEBI:29035"/>
    </cofactor>
</comment>
<dbReference type="PANTHER" id="PTHR12320">
    <property type="entry name" value="PROTEIN PHOSPHATASE 2C"/>
    <property type="match status" value="1"/>
</dbReference>
<dbReference type="GO" id="GO:0046872">
    <property type="term" value="F:metal ion binding"/>
    <property type="evidence" value="ECO:0007669"/>
    <property type="project" value="UniProtKB-UniRule"/>
</dbReference>
<protein>
    <recommendedName>
        <fullName evidence="1">Protein phosphatase</fullName>
        <ecNumber evidence="1">3.1.3.16</ecNumber>
    </recommendedName>
</protein>
<keyword evidence="1" id="KW-0460">Magnesium</keyword>
<dbReference type="InterPro" id="IPR039123">
    <property type="entry name" value="PPTC7"/>
</dbReference>
<proteinExistence type="inferred from homology"/>
<evidence type="ECO:0000256" key="1">
    <source>
        <dbReference type="RuleBase" id="RU366020"/>
    </source>
</evidence>
<keyword evidence="1" id="KW-0378">Hydrolase</keyword>
<comment type="caution">
    <text evidence="2">The sequence shown here is derived from an EMBL/GenBank/DDBJ whole genome shotgun (WGS) entry which is preliminary data.</text>
</comment>
<keyword evidence="1" id="KW-0479">Metal-binding</keyword>
<keyword evidence="3" id="KW-1185">Reference proteome</keyword>
<name>A0A7J7L7H7_9MAGN</name>
<gene>
    <name evidence="2" type="ORF">GIB67_032490</name>
</gene>
<dbReference type="EMBL" id="JACGCM010002568">
    <property type="protein sequence ID" value="KAF6138596.1"/>
    <property type="molecule type" value="Genomic_DNA"/>
</dbReference>
<comment type="cofactor">
    <cofactor evidence="1">
        <name>Mg(2+)</name>
        <dbReference type="ChEBI" id="CHEBI:18420"/>
    </cofactor>
</comment>
<dbReference type="OrthoDB" id="60843at2759"/>
<dbReference type="Proteomes" id="UP000541444">
    <property type="component" value="Unassembled WGS sequence"/>
</dbReference>
<reference evidence="2 3" key="1">
    <citation type="journal article" date="2020" name="IScience">
        <title>Genome Sequencing of the Endangered Kingdonia uniflora (Circaeasteraceae, Ranunculales) Reveals Potential Mechanisms of Evolutionary Specialization.</title>
        <authorList>
            <person name="Sun Y."/>
            <person name="Deng T."/>
            <person name="Zhang A."/>
            <person name="Moore M.J."/>
            <person name="Landis J.B."/>
            <person name="Lin N."/>
            <person name="Zhang H."/>
            <person name="Zhang X."/>
            <person name="Huang J."/>
            <person name="Zhang X."/>
            <person name="Sun H."/>
            <person name="Wang H."/>
        </authorList>
    </citation>
    <scope>NUCLEOTIDE SEQUENCE [LARGE SCALE GENOMIC DNA]</scope>
    <source>
        <strain evidence="2">TB1705</strain>
        <tissue evidence="2">Leaf</tissue>
    </source>
</reference>
<sequence length="118" mass="12667">MEIDRKVLGCRTLKLYSGSCYLPHPAKKETGGEDAHFICIDEQAIGTADGARGWADMGINAGLYTQKLMSKLVFNVPMAPGDIIVTGTDGLFDNLFSNEITAVIVHAIRAGLELQVVA</sequence>
<evidence type="ECO:0000313" key="2">
    <source>
        <dbReference type="EMBL" id="KAF6138596.1"/>
    </source>
</evidence>
<keyword evidence="1" id="KW-0464">Manganese</keyword>
<keyword evidence="1" id="KW-0904">Protein phosphatase</keyword>
<dbReference type="GO" id="GO:0004722">
    <property type="term" value="F:protein serine/threonine phosphatase activity"/>
    <property type="evidence" value="ECO:0007669"/>
    <property type="project" value="UniProtKB-EC"/>
</dbReference>
<comment type="catalytic activity">
    <reaction evidence="1">
        <text>O-phospho-L-threonyl-[protein] + H2O = L-threonyl-[protein] + phosphate</text>
        <dbReference type="Rhea" id="RHEA:47004"/>
        <dbReference type="Rhea" id="RHEA-COMP:11060"/>
        <dbReference type="Rhea" id="RHEA-COMP:11605"/>
        <dbReference type="ChEBI" id="CHEBI:15377"/>
        <dbReference type="ChEBI" id="CHEBI:30013"/>
        <dbReference type="ChEBI" id="CHEBI:43474"/>
        <dbReference type="ChEBI" id="CHEBI:61977"/>
        <dbReference type="EC" id="3.1.3.16"/>
    </reaction>
</comment>